<accession>A0A1L9S4Z9</accession>
<dbReference type="VEuPathDB" id="FungiDB:ASPZODRAFT_105589"/>
<evidence type="ECO:0000256" key="1">
    <source>
        <dbReference type="ARBA" id="ARBA00022801"/>
    </source>
</evidence>
<feature type="signal peptide" evidence="2">
    <location>
        <begin position="1"/>
        <end position="19"/>
    </location>
</feature>
<dbReference type="PANTHER" id="PTHR34853:SF5">
    <property type="entry name" value="LIP-DOMAIN-CONTAINING PROTEIN-RELATED"/>
    <property type="match status" value="1"/>
</dbReference>
<dbReference type="Pfam" id="PF03583">
    <property type="entry name" value="LIP"/>
    <property type="match status" value="1"/>
</dbReference>
<dbReference type="OrthoDB" id="2373480at2759"/>
<dbReference type="EMBL" id="KV878364">
    <property type="protein sequence ID" value="OJJ42232.1"/>
    <property type="molecule type" value="Genomic_DNA"/>
</dbReference>
<evidence type="ECO:0000313" key="3">
    <source>
        <dbReference type="EMBL" id="OJJ42232.1"/>
    </source>
</evidence>
<evidence type="ECO:0000313" key="4">
    <source>
        <dbReference type="Proteomes" id="UP000184188"/>
    </source>
</evidence>
<dbReference type="Proteomes" id="UP000184188">
    <property type="component" value="Unassembled WGS sequence"/>
</dbReference>
<keyword evidence="2" id="KW-0732">Signal</keyword>
<keyword evidence="1" id="KW-0378">Hydrolase</keyword>
<dbReference type="SUPFAM" id="SSF53474">
    <property type="entry name" value="alpha/beta-Hydrolases"/>
    <property type="match status" value="1"/>
</dbReference>
<reference evidence="4" key="1">
    <citation type="journal article" date="2017" name="Genome Biol.">
        <title>Comparative genomics reveals high biological diversity and specific adaptations in the industrially and medically important fungal genus Aspergillus.</title>
        <authorList>
            <person name="de Vries R.P."/>
            <person name="Riley R."/>
            <person name="Wiebenga A."/>
            <person name="Aguilar-Osorio G."/>
            <person name="Amillis S."/>
            <person name="Uchima C.A."/>
            <person name="Anderluh G."/>
            <person name="Asadollahi M."/>
            <person name="Askin M."/>
            <person name="Barry K."/>
            <person name="Battaglia E."/>
            <person name="Bayram O."/>
            <person name="Benocci T."/>
            <person name="Braus-Stromeyer S.A."/>
            <person name="Caldana C."/>
            <person name="Canovas D."/>
            <person name="Cerqueira G.C."/>
            <person name="Chen F."/>
            <person name="Chen W."/>
            <person name="Choi C."/>
            <person name="Clum A."/>
            <person name="Dos Santos R.A."/>
            <person name="Damasio A.R."/>
            <person name="Diallinas G."/>
            <person name="Emri T."/>
            <person name="Fekete E."/>
            <person name="Flipphi M."/>
            <person name="Freyberg S."/>
            <person name="Gallo A."/>
            <person name="Gournas C."/>
            <person name="Habgood R."/>
            <person name="Hainaut M."/>
            <person name="Harispe M.L."/>
            <person name="Henrissat B."/>
            <person name="Hilden K.S."/>
            <person name="Hope R."/>
            <person name="Hossain A."/>
            <person name="Karabika E."/>
            <person name="Karaffa L."/>
            <person name="Karanyi Z."/>
            <person name="Krasevec N."/>
            <person name="Kuo A."/>
            <person name="Kusch H."/>
            <person name="LaButti K."/>
            <person name="Lagendijk E.L."/>
            <person name="Lapidus A."/>
            <person name="Levasseur A."/>
            <person name="Lindquist E."/>
            <person name="Lipzen A."/>
            <person name="Logrieco A.F."/>
            <person name="MacCabe A."/>
            <person name="Maekelae M.R."/>
            <person name="Malavazi I."/>
            <person name="Melin P."/>
            <person name="Meyer V."/>
            <person name="Mielnichuk N."/>
            <person name="Miskei M."/>
            <person name="Molnar A.P."/>
            <person name="Mule G."/>
            <person name="Ngan C.Y."/>
            <person name="Orejas M."/>
            <person name="Orosz E."/>
            <person name="Ouedraogo J.P."/>
            <person name="Overkamp K.M."/>
            <person name="Park H.-S."/>
            <person name="Perrone G."/>
            <person name="Piumi F."/>
            <person name="Punt P.J."/>
            <person name="Ram A.F."/>
            <person name="Ramon A."/>
            <person name="Rauscher S."/>
            <person name="Record E."/>
            <person name="Riano-Pachon D.M."/>
            <person name="Robert V."/>
            <person name="Roehrig J."/>
            <person name="Ruller R."/>
            <person name="Salamov A."/>
            <person name="Salih N.S."/>
            <person name="Samson R.A."/>
            <person name="Sandor E."/>
            <person name="Sanguinetti M."/>
            <person name="Schuetze T."/>
            <person name="Sepcic K."/>
            <person name="Shelest E."/>
            <person name="Sherlock G."/>
            <person name="Sophianopoulou V."/>
            <person name="Squina F.M."/>
            <person name="Sun H."/>
            <person name="Susca A."/>
            <person name="Todd R.B."/>
            <person name="Tsang A."/>
            <person name="Unkles S.E."/>
            <person name="van de Wiele N."/>
            <person name="van Rossen-Uffink D."/>
            <person name="Oliveira J.V."/>
            <person name="Vesth T.C."/>
            <person name="Visser J."/>
            <person name="Yu J.-H."/>
            <person name="Zhou M."/>
            <person name="Andersen M.R."/>
            <person name="Archer D.B."/>
            <person name="Baker S.E."/>
            <person name="Benoit I."/>
            <person name="Brakhage A.A."/>
            <person name="Braus G.H."/>
            <person name="Fischer R."/>
            <person name="Frisvad J.C."/>
            <person name="Goldman G.H."/>
            <person name="Houbraken J."/>
            <person name="Oakley B."/>
            <person name="Pocsi I."/>
            <person name="Scazzocchio C."/>
            <person name="Seiboth B."/>
            <person name="vanKuyk P.A."/>
            <person name="Wortman J."/>
            <person name="Dyer P.S."/>
            <person name="Grigoriev I.V."/>
        </authorList>
    </citation>
    <scope>NUCLEOTIDE SEQUENCE [LARGE SCALE GENOMIC DNA]</scope>
    <source>
        <strain evidence="4">CBS 506.65</strain>
    </source>
</reference>
<dbReference type="InterPro" id="IPR005152">
    <property type="entry name" value="Lipase_secreted"/>
</dbReference>
<organism evidence="3 4">
    <name type="scientific">Penicilliopsis zonata CBS 506.65</name>
    <dbReference type="NCBI Taxonomy" id="1073090"/>
    <lineage>
        <taxon>Eukaryota</taxon>
        <taxon>Fungi</taxon>
        <taxon>Dikarya</taxon>
        <taxon>Ascomycota</taxon>
        <taxon>Pezizomycotina</taxon>
        <taxon>Eurotiomycetes</taxon>
        <taxon>Eurotiomycetidae</taxon>
        <taxon>Eurotiales</taxon>
        <taxon>Aspergillaceae</taxon>
        <taxon>Penicilliopsis</taxon>
    </lineage>
</organism>
<proteinExistence type="predicted"/>
<name>A0A1L9S4Z9_9EURO</name>
<protein>
    <submittedName>
        <fullName evidence="3">Uncharacterized protein</fullName>
    </submittedName>
</protein>
<keyword evidence="4" id="KW-1185">Reference proteome</keyword>
<dbReference type="Gene3D" id="3.40.50.1820">
    <property type="entry name" value="alpha/beta hydrolase"/>
    <property type="match status" value="1"/>
</dbReference>
<dbReference type="Gene3D" id="1.10.260.130">
    <property type="match status" value="1"/>
</dbReference>
<sequence>MRSLMIGVASLMFGLLALASDIPELPSRDAFYTPKAHNWTGEKAGTVLDSRTVTVELPILPGGNIEFEAFQLLYVTQDFDGNKATSVTTIIVPQGANTSRILSYQIAYDSPDINCSPSYGLQKGANRAAVAWTLNQMIFVAEAAADAGSPVLNIPDYEGSNAAFTVGPQSAYQTLDSIRAATKSGHITNIPEDAEAILFGYSGGGYASEWAAEFHHAYASDVKIIGAAIGGPPPNITQTYKNVNKAISSLNVWAMLGVMNAIPKINEYMHSDLKDDHREQFLGALQRCSEPEVSPPKIPNWADVNKWFHNGDEFLTEFEPELREIGVMGNHIEKGKSPSFPVYIYQGSADLITAPYSNTEALKKALCDAGTDVFLVKWKGLGHGNTLFLGTPWAMKWIKKVFNREPIQNGCGDDHEVDPGVGDLAGIFGGYYVDGDSSPGRRLVWGDVEEPLFIQGGAHPADVLGRMEL</sequence>
<dbReference type="PIRSF" id="PIRSF029171">
    <property type="entry name" value="Esterase_LipA"/>
    <property type="match status" value="1"/>
</dbReference>
<dbReference type="PANTHER" id="PTHR34853">
    <property type="match status" value="1"/>
</dbReference>
<dbReference type="GeneID" id="34607374"/>
<evidence type="ECO:0000256" key="2">
    <source>
        <dbReference type="SAM" id="SignalP"/>
    </source>
</evidence>
<dbReference type="GO" id="GO:0004806">
    <property type="term" value="F:triacylglycerol lipase activity"/>
    <property type="evidence" value="ECO:0007669"/>
    <property type="project" value="InterPro"/>
</dbReference>
<feature type="chain" id="PRO_5013086696" evidence="2">
    <location>
        <begin position="20"/>
        <end position="469"/>
    </location>
</feature>
<dbReference type="RefSeq" id="XP_022576742.1">
    <property type="nucleotide sequence ID" value="XM_022720909.1"/>
</dbReference>
<dbReference type="InterPro" id="IPR029058">
    <property type="entry name" value="AB_hydrolase_fold"/>
</dbReference>
<dbReference type="AlphaFoldDB" id="A0A1L9S4Z9"/>
<gene>
    <name evidence="3" type="ORF">ASPZODRAFT_105589</name>
</gene>
<dbReference type="GO" id="GO:0016042">
    <property type="term" value="P:lipid catabolic process"/>
    <property type="evidence" value="ECO:0007669"/>
    <property type="project" value="InterPro"/>
</dbReference>